<organism evidence="1">
    <name type="scientific">sediment metagenome</name>
    <dbReference type="NCBI Taxonomy" id="749907"/>
    <lineage>
        <taxon>unclassified sequences</taxon>
        <taxon>metagenomes</taxon>
        <taxon>ecological metagenomes</taxon>
    </lineage>
</organism>
<sequence length="64" mass="7363">MRFTNASEYLKGNIQTCVDGPALIAKVLDSIEGNMYFHSHISKWLIDKKSFVRKDNGPRTRIHI</sequence>
<comment type="caution">
    <text evidence="1">The sequence shown here is derived from an EMBL/GenBank/DDBJ whole genome shotgun (WGS) entry which is preliminary data.</text>
</comment>
<accession>D9PJY2</accession>
<dbReference type="AlphaFoldDB" id="D9PJY2"/>
<reference evidence="1" key="1">
    <citation type="submission" date="2010-07" db="EMBL/GenBank/DDBJ databases">
        <authorList>
            <consortium name="CONSOLIDER consortium CSD2007-00005"/>
            <person name="Guazzaroni M.-E."/>
            <person name="Richter M."/>
            <person name="Garcia-Salamanca A."/>
            <person name="Yarza P."/>
            <person name="Ferrer M."/>
        </authorList>
    </citation>
    <scope>NUCLEOTIDE SEQUENCE</scope>
</reference>
<name>D9PJY2_9ZZZZ</name>
<evidence type="ECO:0000313" key="1">
    <source>
        <dbReference type="EMBL" id="EFK96130.1"/>
    </source>
</evidence>
<gene>
    <name evidence="1" type="ORF">LDC_1845</name>
</gene>
<reference evidence="1" key="2">
    <citation type="journal article" date="2011" name="Microb. Ecol.">
        <title>Taxonomic and Functional Metagenomic Profiling of the Microbial Community in the Anoxic Sediment of a Sub-saline Shallow Lake (Laguna de Carrizo, Central Spain).</title>
        <authorList>
            <person name="Ferrer M."/>
            <person name="Guazzaroni M.E."/>
            <person name="Richter M."/>
            <person name="Garcia-Salamanca A."/>
            <person name="Yarza P."/>
            <person name="Suarez-Suarez A."/>
            <person name="Solano J."/>
            <person name="Alcaide M."/>
            <person name="van Dillewijn P."/>
            <person name="Molina-Henares M.A."/>
            <person name="Lopez-Cortes N."/>
            <person name="Al-Ramahi Y."/>
            <person name="Guerrero C."/>
            <person name="Acosta A."/>
            <person name="de Eugenio L.I."/>
            <person name="Martinez V."/>
            <person name="Marques S."/>
            <person name="Rojo F."/>
            <person name="Santero E."/>
            <person name="Genilloud O."/>
            <person name="Perez-Perez J."/>
            <person name="Rossello-Mora R."/>
            <person name="Ramos J.L."/>
        </authorList>
    </citation>
    <scope>NUCLEOTIDE SEQUENCE</scope>
</reference>
<proteinExistence type="predicted"/>
<protein>
    <submittedName>
        <fullName evidence="1">Uncharacterized protein</fullName>
    </submittedName>
</protein>
<dbReference type="EMBL" id="ADZX01000563">
    <property type="protein sequence ID" value="EFK96130.1"/>
    <property type="molecule type" value="Genomic_DNA"/>
</dbReference>